<feature type="region of interest" description="Disordered" evidence="7">
    <location>
        <begin position="248"/>
        <end position="284"/>
    </location>
</feature>
<feature type="compositionally biased region" description="Low complexity" evidence="7">
    <location>
        <begin position="258"/>
        <end position="272"/>
    </location>
</feature>
<dbReference type="SUPFAM" id="SSF141523">
    <property type="entry name" value="L,D-transpeptidase catalytic domain-like"/>
    <property type="match status" value="1"/>
</dbReference>
<keyword evidence="5 6" id="KW-0961">Cell wall biogenesis/degradation</keyword>
<dbReference type="InterPro" id="IPR038063">
    <property type="entry name" value="Transpep_catalytic_dom"/>
</dbReference>
<dbReference type="Proteomes" id="UP001589854">
    <property type="component" value="Unassembled WGS sequence"/>
</dbReference>
<dbReference type="InterPro" id="IPR036365">
    <property type="entry name" value="PGBD-like_sf"/>
</dbReference>
<evidence type="ECO:0000256" key="3">
    <source>
        <dbReference type="ARBA" id="ARBA00022960"/>
    </source>
</evidence>
<organism evidence="10 11">
    <name type="scientific">Metabacillus herbersteinensis</name>
    <dbReference type="NCBI Taxonomy" id="283816"/>
    <lineage>
        <taxon>Bacteria</taxon>
        <taxon>Bacillati</taxon>
        <taxon>Bacillota</taxon>
        <taxon>Bacilli</taxon>
        <taxon>Bacillales</taxon>
        <taxon>Bacillaceae</taxon>
        <taxon>Metabacillus</taxon>
    </lineage>
</organism>
<dbReference type="PANTHER" id="PTHR30582:SF4">
    <property type="entry name" value="L,D-TRANSPEPTIDASE YQJB-RELATED"/>
    <property type="match status" value="1"/>
</dbReference>
<evidence type="ECO:0000256" key="4">
    <source>
        <dbReference type="ARBA" id="ARBA00022984"/>
    </source>
</evidence>
<feature type="active site" description="Nucleophile" evidence="6">
    <location>
        <position position="133"/>
    </location>
</feature>
<dbReference type="Pfam" id="PF01471">
    <property type="entry name" value="PG_binding_1"/>
    <property type="match status" value="2"/>
</dbReference>
<keyword evidence="2" id="KW-0808">Transferase</keyword>
<dbReference type="Gene3D" id="1.10.101.10">
    <property type="entry name" value="PGBD-like superfamily/PGBD"/>
    <property type="match status" value="2"/>
</dbReference>
<evidence type="ECO:0000313" key="10">
    <source>
        <dbReference type="EMBL" id="MFC0273405.1"/>
    </source>
</evidence>
<accession>A0ABV6GI92</accession>
<evidence type="ECO:0000256" key="5">
    <source>
        <dbReference type="ARBA" id="ARBA00023316"/>
    </source>
</evidence>
<dbReference type="SUPFAM" id="SSF47090">
    <property type="entry name" value="PGBD-like"/>
    <property type="match status" value="2"/>
</dbReference>
<evidence type="ECO:0000256" key="8">
    <source>
        <dbReference type="SAM" id="SignalP"/>
    </source>
</evidence>
<feature type="domain" description="L,D-TPase catalytic" evidence="9">
    <location>
        <begin position="33"/>
        <end position="157"/>
    </location>
</feature>
<evidence type="ECO:0000256" key="6">
    <source>
        <dbReference type="PROSITE-ProRule" id="PRU01373"/>
    </source>
</evidence>
<comment type="caution">
    <text evidence="10">The sequence shown here is derived from an EMBL/GenBank/DDBJ whole genome shotgun (WGS) entry which is preliminary data.</text>
</comment>
<dbReference type="InterPro" id="IPR050979">
    <property type="entry name" value="LD-transpeptidase"/>
</dbReference>
<feature type="signal peptide" evidence="8">
    <location>
        <begin position="1"/>
        <end position="29"/>
    </location>
</feature>
<keyword evidence="8" id="KW-0732">Signal</keyword>
<dbReference type="EMBL" id="JBHLVO010000020">
    <property type="protein sequence ID" value="MFC0273405.1"/>
    <property type="molecule type" value="Genomic_DNA"/>
</dbReference>
<dbReference type="PANTHER" id="PTHR30582">
    <property type="entry name" value="L,D-TRANSPEPTIDASE"/>
    <property type="match status" value="1"/>
</dbReference>
<reference evidence="10 11" key="1">
    <citation type="submission" date="2024-09" db="EMBL/GenBank/DDBJ databases">
        <authorList>
            <person name="Sun Q."/>
            <person name="Mori K."/>
        </authorList>
    </citation>
    <scope>NUCLEOTIDE SEQUENCE [LARGE SCALE GENOMIC DNA]</scope>
    <source>
        <strain evidence="10 11">CCM 7228</strain>
    </source>
</reference>
<evidence type="ECO:0000256" key="1">
    <source>
        <dbReference type="ARBA" id="ARBA00004752"/>
    </source>
</evidence>
<proteinExistence type="predicted"/>
<dbReference type="InterPro" id="IPR005490">
    <property type="entry name" value="LD_TPept_cat_dom"/>
</dbReference>
<feature type="chain" id="PRO_5045415880" evidence="8">
    <location>
        <begin position="30"/>
        <end position="340"/>
    </location>
</feature>
<sequence length="340" mass="36216">MVTVIKKTFILFVLSFLMIFSLELSSASAAGSKFIIINKSNNQLAYYENSQLKKVFRVGTGRSQSLTPEGKFKIVNKIVNRPYYKDNIPGGDPRNPLGNRWLGINARGTYGTTYAIHGNNNPNSIGGYVSSGCVRMFDNEVEWLFSQVPTNTTVIITSTSKSFDSIAASNGYKVTASSVSPSVPAMNNSSILKKGSRGPAVEDLQRKLTSLGFTTKGIDGAFGNNTDQAVRQFQKSRRLTVDGVVGPVTRKALGGTSGTKPPSSPDKPSTGTISGTLKMGSHGSGVKTLQSTLTAKGYNTKGVDGIFGSNTYKAVRSFQKSKNLSVDGIVGPVTKKALGI</sequence>
<keyword evidence="4 6" id="KW-0573">Peptidoglycan synthesis</keyword>
<dbReference type="RefSeq" id="WP_378936666.1">
    <property type="nucleotide sequence ID" value="NZ_JBHLVO010000020.1"/>
</dbReference>
<keyword evidence="3 6" id="KW-0133">Cell shape</keyword>
<name>A0ABV6GI92_9BACI</name>
<protein>
    <submittedName>
        <fullName evidence="10">Peptidoglycan-binding protein</fullName>
    </submittedName>
</protein>
<dbReference type="InterPro" id="IPR036366">
    <property type="entry name" value="PGBDSf"/>
</dbReference>
<feature type="active site" description="Proton donor/acceptor" evidence="6">
    <location>
        <position position="117"/>
    </location>
</feature>
<evidence type="ECO:0000313" key="11">
    <source>
        <dbReference type="Proteomes" id="UP001589854"/>
    </source>
</evidence>
<dbReference type="PROSITE" id="PS52029">
    <property type="entry name" value="LD_TPASE"/>
    <property type="match status" value="1"/>
</dbReference>
<comment type="pathway">
    <text evidence="1 6">Cell wall biogenesis; peptidoglycan biosynthesis.</text>
</comment>
<evidence type="ECO:0000256" key="7">
    <source>
        <dbReference type="SAM" id="MobiDB-lite"/>
    </source>
</evidence>
<gene>
    <name evidence="10" type="ORF">ACFFIX_18555</name>
</gene>
<evidence type="ECO:0000259" key="9">
    <source>
        <dbReference type="PROSITE" id="PS52029"/>
    </source>
</evidence>
<dbReference type="CDD" id="cd16913">
    <property type="entry name" value="YkuD_like"/>
    <property type="match status" value="1"/>
</dbReference>
<dbReference type="Gene3D" id="2.40.440.10">
    <property type="entry name" value="L,D-transpeptidase catalytic domain-like"/>
    <property type="match status" value="1"/>
</dbReference>
<dbReference type="InterPro" id="IPR002477">
    <property type="entry name" value="Peptidoglycan-bd-like"/>
</dbReference>
<dbReference type="Pfam" id="PF03734">
    <property type="entry name" value="YkuD"/>
    <property type="match status" value="1"/>
</dbReference>
<keyword evidence="11" id="KW-1185">Reference proteome</keyword>
<evidence type="ECO:0000256" key="2">
    <source>
        <dbReference type="ARBA" id="ARBA00022679"/>
    </source>
</evidence>